<evidence type="ECO:0000313" key="11">
    <source>
        <dbReference type="EMBL" id="KAK3312857.1"/>
    </source>
</evidence>
<evidence type="ECO:0000256" key="8">
    <source>
        <dbReference type="ARBA" id="ARBA00023136"/>
    </source>
</evidence>
<keyword evidence="5" id="KW-0571">Peptide transport</keyword>
<feature type="transmembrane region" description="Helical" evidence="10">
    <location>
        <begin position="382"/>
        <end position="401"/>
    </location>
</feature>
<keyword evidence="7 10" id="KW-1133">Transmembrane helix</keyword>
<comment type="similarity">
    <text evidence="2">Belongs to the oligopeptide OPT transporter family.</text>
</comment>
<evidence type="ECO:0000256" key="7">
    <source>
        <dbReference type="ARBA" id="ARBA00022989"/>
    </source>
</evidence>
<dbReference type="GO" id="GO:0015031">
    <property type="term" value="P:protein transport"/>
    <property type="evidence" value="ECO:0007669"/>
    <property type="project" value="UniProtKB-KW"/>
</dbReference>
<evidence type="ECO:0000256" key="10">
    <source>
        <dbReference type="SAM" id="Phobius"/>
    </source>
</evidence>
<dbReference type="InterPro" id="IPR004648">
    <property type="entry name" value="Oligpept_transpt"/>
</dbReference>
<gene>
    <name evidence="11" type="ORF">B0H66DRAFT_644001</name>
</gene>
<name>A0AAE0LYY0_9PEZI</name>
<evidence type="ECO:0000256" key="6">
    <source>
        <dbReference type="ARBA" id="ARBA00022927"/>
    </source>
</evidence>
<keyword evidence="3" id="KW-0813">Transport</keyword>
<organism evidence="11 12">
    <name type="scientific">Apodospora peruviana</name>
    <dbReference type="NCBI Taxonomy" id="516989"/>
    <lineage>
        <taxon>Eukaryota</taxon>
        <taxon>Fungi</taxon>
        <taxon>Dikarya</taxon>
        <taxon>Ascomycota</taxon>
        <taxon>Pezizomycotina</taxon>
        <taxon>Sordariomycetes</taxon>
        <taxon>Sordariomycetidae</taxon>
        <taxon>Sordariales</taxon>
        <taxon>Lasiosphaeriaceae</taxon>
        <taxon>Apodospora</taxon>
    </lineage>
</organism>
<feature type="transmembrane region" description="Helical" evidence="10">
    <location>
        <begin position="477"/>
        <end position="496"/>
    </location>
</feature>
<feature type="transmembrane region" description="Helical" evidence="10">
    <location>
        <begin position="697"/>
        <end position="717"/>
    </location>
</feature>
<dbReference type="NCBIfam" id="TIGR00727">
    <property type="entry name" value="ISP4_OPT"/>
    <property type="match status" value="1"/>
</dbReference>
<evidence type="ECO:0000256" key="4">
    <source>
        <dbReference type="ARBA" id="ARBA00022692"/>
    </source>
</evidence>
<feature type="transmembrane region" description="Helical" evidence="10">
    <location>
        <begin position="260"/>
        <end position="280"/>
    </location>
</feature>
<keyword evidence="12" id="KW-1185">Reference proteome</keyword>
<accession>A0AAE0LYY0</accession>
<dbReference type="NCBIfam" id="TIGR00728">
    <property type="entry name" value="OPT_sfam"/>
    <property type="match status" value="1"/>
</dbReference>
<keyword evidence="8 10" id="KW-0472">Membrane</keyword>
<feature type="compositionally biased region" description="Basic and acidic residues" evidence="9">
    <location>
        <begin position="1"/>
        <end position="12"/>
    </location>
</feature>
<feature type="transmembrane region" description="Helical" evidence="10">
    <location>
        <begin position="150"/>
        <end position="170"/>
    </location>
</feature>
<evidence type="ECO:0000313" key="12">
    <source>
        <dbReference type="Proteomes" id="UP001283341"/>
    </source>
</evidence>
<feature type="transmembrane region" description="Helical" evidence="10">
    <location>
        <begin position="800"/>
        <end position="823"/>
    </location>
</feature>
<feature type="transmembrane region" description="Helical" evidence="10">
    <location>
        <begin position="571"/>
        <end position="591"/>
    </location>
</feature>
<evidence type="ECO:0000256" key="5">
    <source>
        <dbReference type="ARBA" id="ARBA00022856"/>
    </source>
</evidence>
<dbReference type="GO" id="GO:0016020">
    <property type="term" value="C:membrane"/>
    <property type="evidence" value="ECO:0007669"/>
    <property type="project" value="UniProtKB-SubCell"/>
</dbReference>
<feature type="transmembrane region" description="Helical" evidence="10">
    <location>
        <begin position="329"/>
        <end position="362"/>
    </location>
</feature>
<reference evidence="11" key="1">
    <citation type="journal article" date="2023" name="Mol. Phylogenet. Evol.">
        <title>Genome-scale phylogeny and comparative genomics of the fungal order Sordariales.</title>
        <authorList>
            <person name="Hensen N."/>
            <person name="Bonometti L."/>
            <person name="Westerberg I."/>
            <person name="Brannstrom I.O."/>
            <person name="Guillou S."/>
            <person name="Cros-Aarteil S."/>
            <person name="Calhoun S."/>
            <person name="Haridas S."/>
            <person name="Kuo A."/>
            <person name="Mondo S."/>
            <person name="Pangilinan J."/>
            <person name="Riley R."/>
            <person name="LaButti K."/>
            <person name="Andreopoulos B."/>
            <person name="Lipzen A."/>
            <person name="Chen C."/>
            <person name="Yan M."/>
            <person name="Daum C."/>
            <person name="Ng V."/>
            <person name="Clum A."/>
            <person name="Steindorff A."/>
            <person name="Ohm R.A."/>
            <person name="Martin F."/>
            <person name="Silar P."/>
            <person name="Natvig D.O."/>
            <person name="Lalanne C."/>
            <person name="Gautier V."/>
            <person name="Ament-Velasquez S.L."/>
            <person name="Kruys A."/>
            <person name="Hutchinson M.I."/>
            <person name="Powell A.J."/>
            <person name="Barry K."/>
            <person name="Miller A.N."/>
            <person name="Grigoriev I.V."/>
            <person name="Debuchy R."/>
            <person name="Gladieux P."/>
            <person name="Hiltunen Thoren M."/>
            <person name="Johannesson H."/>
        </authorList>
    </citation>
    <scope>NUCLEOTIDE SEQUENCE</scope>
    <source>
        <strain evidence="11">CBS 118394</strain>
    </source>
</reference>
<dbReference type="EMBL" id="JAUEDM010000008">
    <property type="protein sequence ID" value="KAK3312857.1"/>
    <property type="molecule type" value="Genomic_DNA"/>
</dbReference>
<keyword evidence="4 10" id="KW-0812">Transmembrane</keyword>
<feature type="transmembrane region" description="Helical" evidence="10">
    <location>
        <begin position="724"/>
        <end position="742"/>
    </location>
</feature>
<evidence type="ECO:0000256" key="9">
    <source>
        <dbReference type="SAM" id="MobiDB-lite"/>
    </source>
</evidence>
<dbReference type="AlphaFoldDB" id="A0AAE0LYY0"/>
<protein>
    <submittedName>
        <fullName evidence="11">OPT oligopeptide transporter protein-domain-containing protein</fullName>
    </submittedName>
</protein>
<keyword evidence="6" id="KW-0653">Protein transport</keyword>
<feature type="transmembrane region" description="Helical" evidence="10">
    <location>
        <begin position="225"/>
        <end position="248"/>
    </location>
</feature>
<dbReference type="Pfam" id="PF03169">
    <property type="entry name" value="OPT"/>
    <property type="match status" value="1"/>
</dbReference>
<comment type="subcellular location">
    <subcellularLocation>
        <location evidence="1">Membrane</location>
        <topology evidence="1">Multi-pass membrane protein</topology>
    </subcellularLocation>
</comment>
<comment type="caution">
    <text evidence="11">The sequence shown here is derived from an EMBL/GenBank/DDBJ whole genome shotgun (WGS) entry which is preliminary data.</text>
</comment>
<dbReference type="GO" id="GO:0035673">
    <property type="term" value="F:oligopeptide transmembrane transporter activity"/>
    <property type="evidence" value="ECO:0007669"/>
    <property type="project" value="InterPro"/>
</dbReference>
<evidence type="ECO:0000256" key="2">
    <source>
        <dbReference type="ARBA" id="ARBA00008807"/>
    </source>
</evidence>
<reference evidence="11" key="2">
    <citation type="submission" date="2023-06" db="EMBL/GenBank/DDBJ databases">
        <authorList>
            <consortium name="Lawrence Berkeley National Laboratory"/>
            <person name="Haridas S."/>
            <person name="Hensen N."/>
            <person name="Bonometti L."/>
            <person name="Westerberg I."/>
            <person name="Brannstrom I.O."/>
            <person name="Guillou S."/>
            <person name="Cros-Aarteil S."/>
            <person name="Calhoun S."/>
            <person name="Kuo A."/>
            <person name="Mondo S."/>
            <person name="Pangilinan J."/>
            <person name="Riley R."/>
            <person name="Labutti K."/>
            <person name="Andreopoulos B."/>
            <person name="Lipzen A."/>
            <person name="Chen C."/>
            <person name="Yanf M."/>
            <person name="Daum C."/>
            <person name="Ng V."/>
            <person name="Clum A."/>
            <person name="Steindorff A."/>
            <person name="Ohm R."/>
            <person name="Martin F."/>
            <person name="Silar P."/>
            <person name="Natvig D."/>
            <person name="Lalanne C."/>
            <person name="Gautier V."/>
            <person name="Ament-Velasquez S.L."/>
            <person name="Kruys A."/>
            <person name="Hutchinson M.I."/>
            <person name="Powell A.J."/>
            <person name="Barry K."/>
            <person name="Miller A.N."/>
            <person name="Grigoriev I.V."/>
            <person name="Debuchy R."/>
            <person name="Gladieux P."/>
            <person name="Thoren M.H."/>
            <person name="Johannesson H."/>
        </authorList>
    </citation>
    <scope>NUCLEOTIDE SEQUENCE</scope>
    <source>
        <strain evidence="11">CBS 118394</strain>
    </source>
</reference>
<proteinExistence type="inferred from homology"/>
<evidence type="ECO:0000256" key="1">
    <source>
        <dbReference type="ARBA" id="ARBA00004141"/>
    </source>
</evidence>
<dbReference type="Proteomes" id="UP001283341">
    <property type="component" value="Unassembled WGS sequence"/>
</dbReference>
<sequence length="866" mass="97425">MADYNEKDDSPPRKLQPGTKGVVREKEVRAGTIINDPSLERVVEDEFNMTERDLQEAKTLADQMSTADVRALMEQVIKIHAHDPNFPDQALAKATEFLANDDVFENPEDHTELIYEMKLEAALITTNSPYSEVRAVVDNRDDPTMPSSTIRAWIIGLSFSCLLGFINQLFSIRMPSIGVGSNVAQLLAFPVGKLLERTLPDWGFTLWDIRHSLNPGRFSRKEHMLITIMANVAGSTPYTNSIIWIQYLPQFFNQSYAGSFSYQILVALSTNLVGYGIAGLTRRFLVYPSYCVWPTSLTTIALNNAFHDDNNTPIQGPFRRTYSITRYKFFLLAFAAMFVWFWFPNYLFGALSVFSWMTWIAPNNLYLDVFTGFNNGLGLNPWPTFDWNIVTFMVDPLMVPFFTTMNRFVGMVLSGFIVVGIWYTNAYWTAFLPINSNMVWDNTASPYNVSRIIDDRGLFDAGKYEAYSPAFLSAANLTLYGVFFAVYPATLVYVALNHRYEVGMGLKNVWNGFRDIFRKNKAARTSQYGDVHNRLMAKYTEAPQWWYMALLVVAVAFGIAGIAGWETYTNPGVVFYGLALCLLFVIPVGLVNAMTGVEVTLNVLAEFIGGSLVPGNALAMNFFKSYGYVTCAHAVWFANDLKLAHYIKIPPRQTFMAQVIATLASTFVCVGILNFQMNSIPNVCTPDAPNKMTCPSILTFFTASVLWGTLGPVKMFGHKGQYTWLMIGWPIGALLPVAVWYAQKRFSGKNWTRRIHPVLLLTGGMGWAPYNLSYLIPTVPIGWLSWIWCKNRFVGFWGKYNFVLSAALSSGIAISGIVMFFALQWPEVKIDWWGNSVVSQGCEAEACVLKQLGPGEYFGPRSGEFH</sequence>
<feature type="region of interest" description="Disordered" evidence="9">
    <location>
        <begin position="1"/>
        <end position="23"/>
    </location>
</feature>
<feature type="transmembrane region" description="Helical" evidence="10">
    <location>
        <begin position="545"/>
        <end position="565"/>
    </location>
</feature>
<dbReference type="InterPro" id="IPR004813">
    <property type="entry name" value="OPT"/>
</dbReference>
<dbReference type="PANTHER" id="PTHR22601">
    <property type="entry name" value="ISP4 LIKE PROTEIN"/>
    <property type="match status" value="1"/>
</dbReference>
<feature type="transmembrane region" description="Helical" evidence="10">
    <location>
        <begin position="408"/>
        <end position="428"/>
    </location>
</feature>
<evidence type="ECO:0000256" key="3">
    <source>
        <dbReference type="ARBA" id="ARBA00022448"/>
    </source>
</evidence>
<feature type="transmembrane region" description="Helical" evidence="10">
    <location>
        <begin position="655"/>
        <end position="677"/>
    </location>
</feature>